<keyword evidence="5" id="KW-1185">Reference proteome</keyword>
<dbReference type="AlphaFoldDB" id="A0A9N8ZIX1"/>
<dbReference type="PANTHER" id="PTHR13073">
    <property type="entry name" value="BLOC-1 COMPLEX SUBUNIT 1"/>
    <property type="match status" value="1"/>
</dbReference>
<dbReference type="EMBL" id="CAJVPJ010000220">
    <property type="protein sequence ID" value="CAG8497328.1"/>
    <property type="molecule type" value="Genomic_DNA"/>
</dbReference>
<dbReference type="GO" id="GO:0016197">
    <property type="term" value="P:endosomal transport"/>
    <property type="evidence" value="ECO:0007669"/>
    <property type="project" value="TreeGrafter"/>
</dbReference>
<accession>A0A9N8ZIX1</accession>
<name>A0A9N8ZIX1_9GLOM</name>
<sequence length="151" mass="17045">MLSRLVREHTQKQQAIRKKNELLRKEAVQAVNETADALTDALNERVSLIFKTQREIESEARQLSTATAKYTKQTKQWLTMVDNFSNALKELGDVENWAQVIEKDMRDIALTLEFVHKGSIGGDEVITSPQPIIESTSAESSAVVSETKDER</sequence>
<evidence type="ECO:0000313" key="4">
    <source>
        <dbReference type="EMBL" id="CAG8497328.1"/>
    </source>
</evidence>
<feature type="region of interest" description="Disordered" evidence="3">
    <location>
        <begin position="126"/>
        <end position="151"/>
    </location>
</feature>
<evidence type="ECO:0000313" key="5">
    <source>
        <dbReference type="Proteomes" id="UP000789572"/>
    </source>
</evidence>
<proteinExistence type="inferred from homology"/>
<evidence type="ECO:0000256" key="3">
    <source>
        <dbReference type="SAM" id="MobiDB-lite"/>
    </source>
</evidence>
<dbReference type="OrthoDB" id="20018at2759"/>
<dbReference type="Pfam" id="PF06320">
    <property type="entry name" value="GCN5L1"/>
    <property type="match status" value="1"/>
</dbReference>
<dbReference type="GO" id="GO:0031083">
    <property type="term" value="C:BLOC-1 complex"/>
    <property type="evidence" value="ECO:0007669"/>
    <property type="project" value="InterPro"/>
</dbReference>
<evidence type="ECO:0000256" key="2">
    <source>
        <dbReference type="ARBA" id="ARBA00019577"/>
    </source>
</evidence>
<comment type="similarity">
    <text evidence="1">Belongs to the BLOC1S1 family.</text>
</comment>
<evidence type="ECO:0000256" key="1">
    <source>
        <dbReference type="ARBA" id="ARBA00007133"/>
    </source>
</evidence>
<gene>
    <name evidence="4" type="ORF">POCULU_LOCUS2390</name>
</gene>
<reference evidence="4" key="1">
    <citation type="submission" date="2021-06" db="EMBL/GenBank/DDBJ databases">
        <authorList>
            <person name="Kallberg Y."/>
            <person name="Tangrot J."/>
            <person name="Rosling A."/>
        </authorList>
    </citation>
    <scope>NUCLEOTIDE SEQUENCE</scope>
    <source>
        <strain evidence="4">IA702</strain>
    </source>
</reference>
<organism evidence="4 5">
    <name type="scientific">Paraglomus occultum</name>
    <dbReference type="NCBI Taxonomy" id="144539"/>
    <lineage>
        <taxon>Eukaryota</taxon>
        <taxon>Fungi</taxon>
        <taxon>Fungi incertae sedis</taxon>
        <taxon>Mucoromycota</taxon>
        <taxon>Glomeromycotina</taxon>
        <taxon>Glomeromycetes</taxon>
        <taxon>Paraglomerales</taxon>
        <taxon>Paraglomeraceae</taxon>
        <taxon>Paraglomus</taxon>
    </lineage>
</organism>
<dbReference type="PANTHER" id="PTHR13073:SF0">
    <property type="entry name" value="BIOGENESIS OF LYSOSOME-RELATED ORGANELLES COMPLEX 1 SUBUNIT 1"/>
    <property type="match status" value="1"/>
</dbReference>
<feature type="compositionally biased region" description="Low complexity" evidence="3">
    <location>
        <begin position="134"/>
        <end position="145"/>
    </location>
</feature>
<comment type="caution">
    <text evidence="4">The sequence shown here is derived from an EMBL/GenBank/DDBJ whole genome shotgun (WGS) entry which is preliminary data.</text>
</comment>
<protein>
    <recommendedName>
        <fullName evidence="2">Biogenesis of lysosome-related organelles complex 1 subunit 1</fullName>
    </recommendedName>
</protein>
<dbReference type="Proteomes" id="UP000789572">
    <property type="component" value="Unassembled WGS sequence"/>
</dbReference>
<dbReference type="InterPro" id="IPR009395">
    <property type="entry name" value="BLOC1S1"/>
</dbReference>